<dbReference type="GO" id="GO:0008198">
    <property type="term" value="F:ferrous iron binding"/>
    <property type="evidence" value="ECO:0007669"/>
    <property type="project" value="TreeGrafter"/>
</dbReference>
<name>A0AAQ3WHS0_PASNO</name>
<keyword evidence="3" id="KW-0223">Dioxygenase</keyword>
<dbReference type="GO" id="GO:0035515">
    <property type="term" value="F:oxidative RNA demethylase activity"/>
    <property type="evidence" value="ECO:0007669"/>
    <property type="project" value="TreeGrafter"/>
</dbReference>
<organism evidence="9 10">
    <name type="scientific">Paspalum notatum var. saurae</name>
    <dbReference type="NCBI Taxonomy" id="547442"/>
    <lineage>
        <taxon>Eukaryota</taxon>
        <taxon>Viridiplantae</taxon>
        <taxon>Streptophyta</taxon>
        <taxon>Embryophyta</taxon>
        <taxon>Tracheophyta</taxon>
        <taxon>Spermatophyta</taxon>
        <taxon>Magnoliopsida</taxon>
        <taxon>Liliopsida</taxon>
        <taxon>Poales</taxon>
        <taxon>Poaceae</taxon>
        <taxon>PACMAD clade</taxon>
        <taxon>Panicoideae</taxon>
        <taxon>Andropogonodae</taxon>
        <taxon>Paspaleae</taxon>
        <taxon>Paspalinae</taxon>
        <taxon>Paspalum</taxon>
    </lineage>
</organism>
<feature type="binding site" evidence="6">
    <location>
        <position position="159"/>
    </location>
    <ligand>
        <name>Fe cation</name>
        <dbReference type="ChEBI" id="CHEBI:24875"/>
        <note>catalytic</note>
    </ligand>
</feature>
<evidence type="ECO:0000256" key="7">
    <source>
        <dbReference type="SAM" id="MobiDB-lite"/>
    </source>
</evidence>
<reference evidence="9 10" key="1">
    <citation type="submission" date="2024-02" db="EMBL/GenBank/DDBJ databases">
        <title>High-quality chromosome-scale genome assembly of Pensacola bahiagrass (Paspalum notatum Flugge var. saurae).</title>
        <authorList>
            <person name="Vega J.M."/>
            <person name="Podio M."/>
            <person name="Orjuela J."/>
            <person name="Siena L.A."/>
            <person name="Pessino S.C."/>
            <person name="Combes M.C."/>
            <person name="Mariac C."/>
            <person name="Albertini E."/>
            <person name="Pupilli F."/>
            <person name="Ortiz J.P.A."/>
            <person name="Leblanc O."/>
        </authorList>
    </citation>
    <scope>NUCLEOTIDE SEQUENCE [LARGE SCALE GENOMIC DNA]</scope>
    <source>
        <strain evidence="9">R1</strain>
        <tissue evidence="9">Leaf</tissue>
    </source>
</reference>
<dbReference type="Gene3D" id="2.60.120.590">
    <property type="entry name" value="Alpha-ketoglutarate-dependent dioxygenase AlkB-like"/>
    <property type="match status" value="1"/>
</dbReference>
<evidence type="ECO:0000256" key="6">
    <source>
        <dbReference type="PIRSR" id="PIRSR604574-2"/>
    </source>
</evidence>
<dbReference type="Pfam" id="PF13532">
    <property type="entry name" value="2OG-FeII_Oxy_2"/>
    <property type="match status" value="1"/>
</dbReference>
<keyword evidence="2 6" id="KW-0479">Metal-binding</keyword>
<dbReference type="GO" id="GO:0005737">
    <property type="term" value="C:cytoplasm"/>
    <property type="evidence" value="ECO:0007669"/>
    <property type="project" value="TreeGrafter"/>
</dbReference>
<keyword evidence="5 6" id="KW-0408">Iron</keyword>
<dbReference type="PANTHER" id="PTHR16557:SF2">
    <property type="entry name" value="NUCLEIC ACID DIOXYGENASE ALKBH1"/>
    <property type="match status" value="1"/>
</dbReference>
<evidence type="ECO:0000313" key="9">
    <source>
        <dbReference type="EMBL" id="WVZ61888.1"/>
    </source>
</evidence>
<feature type="region of interest" description="Disordered" evidence="7">
    <location>
        <begin position="1"/>
        <end position="38"/>
    </location>
</feature>
<dbReference type="EMBL" id="CP144747">
    <property type="protein sequence ID" value="WVZ61888.1"/>
    <property type="molecule type" value="Genomic_DNA"/>
</dbReference>
<dbReference type="AlphaFoldDB" id="A0AAQ3WHS0"/>
<dbReference type="Proteomes" id="UP001341281">
    <property type="component" value="Chromosome 03"/>
</dbReference>
<evidence type="ECO:0000259" key="8">
    <source>
        <dbReference type="PROSITE" id="PS51471"/>
    </source>
</evidence>
<feature type="binding site" evidence="6">
    <location>
        <position position="161"/>
    </location>
    <ligand>
        <name>Fe cation</name>
        <dbReference type="ChEBI" id="CHEBI:24875"/>
        <note>catalytic</note>
    </ligand>
</feature>
<dbReference type="GO" id="GO:0035516">
    <property type="term" value="F:broad specificity oxidative DNA demethylase activity"/>
    <property type="evidence" value="ECO:0007669"/>
    <property type="project" value="TreeGrafter"/>
</dbReference>
<dbReference type="InterPro" id="IPR004574">
    <property type="entry name" value="Alkb"/>
</dbReference>
<dbReference type="PANTHER" id="PTHR16557">
    <property type="entry name" value="ALKYLATED DNA REPAIR PROTEIN ALKB-RELATED"/>
    <property type="match status" value="1"/>
</dbReference>
<keyword evidence="4" id="KW-0560">Oxidoreductase</keyword>
<evidence type="ECO:0000256" key="1">
    <source>
        <dbReference type="ARBA" id="ARBA00007879"/>
    </source>
</evidence>
<feature type="domain" description="Fe2OG dioxygenase" evidence="8">
    <location>
        <begin position="141"/>
        <end position="251"/>
    </location>
</feature>
<accession>A0AAQ3WHS0</accession>
<evidence type="ECO:0000313" key="10">
    <source>
        <dbReference type="Proteomes" id="UP001341281"/>
    </source>
</evidence>
<protein>
    <recommendedName>
        <fullName evidence="8">Fe2OG dioxygenase domain-containing protein</fullName>
    </recommendedName>
</protein>
<dbReference type="InterPro" id="IPR037151">
    <property type="entry name" value="AlkB-like_sf"/>
</dbReference>
<evidence type="ECO:0000256" key="3">
    <source>
        <dbReference type="ARBA" id="ARBA00022964"/>
    </source>
</evidence>
<feature type="binding site" evidence="6">
    <location>
        <position position="219"/>
    </location>
    <ligand>
        <name>Fe cation</name>
        <dbReference type="ChEBI" id="CHEBI:24875"/>
        <note>catalytic</note>
    </ligand>
</feature>
<proteinExistence type="inferred from homology"/>
<comment type="cofactor">
    <cofactor evidence="6">
        <name>Fe(2+)</name>
        <dbReference type="ChEBI" id="CHEBI:29033"/>
    </cofactor>
    <text evidence="6">Binds 1 Fe(2+) ion per subunit.</text>
</comment>
<dbReference type="GO" id="GO:0035513">
    <property type="term" value="P:oxidative RNA demethylation"/>
    <property type="evidence" value="ECO:0007669"/>
    <property type="project" value="TreeGrafter"/>
</dbReference>
<comment type="similarity">
    <text evidence="1">Belongs to the alkB family.</text>
</comment>
<sequence>MSQPFDLCPGHHESMKAKTTMPEGHKKRKAGESSTDAASVQHLRPGMVLLKGFVKPEDQIKIVRMCRQLGSGPGGFYRPSHKNGAKLNLWMMSLGKNWDSTTRSYGPTRPFDGVQAPAILEALKTMAQAANATVSEFPQINPDICIVNYYTNSGKLGLHQDKDESKGSIDQGLPFISISIGDTAEFLFGVTRDRDKATKVNLESGDVLILGGESRLLFHGVSHVKTNTTPTWLKEETGLRPGRLNLTFRQY</sequence>
<dbReference type="PROSITE" id="PS51471">
    <property type="entry name" value="FE2OG_OXY"/>
    <property type="match status" value="1"/>
</dbReference>
<evidence type="ECO:0000256" key="4">
    <source>
        <dbReference type="ARBA" id="ARBA00023002"/>
    </source>
</evidence>
<dbReference type="InterPro" id="IPR027450">
    <property type="entry name" value="AlkB-like"/>
</dbReference>
<evidence type="ECO:0000256" key="2">
    <source>
        <dbReference type="ARBA" id="ARBA00022723"/>
    </source>
</evidence>
<dbReference type="InterPro" id="IPR005123">
    <property type="entry name" value="Oxoglu/Fe-dep_dioxygenase_dom"/>
</dbReference>
<gene>
    <name evidence="9" type="ORF">U9M48_011696</name>
</gene>
<dbReference type="SUPFAM" id="SSF51197">
    <property type="entry name" value="Clavaminate synthase-like"/>
    <property type="match status" value="1"/>
</dbReference>
<evidence type="ECO:0000256" key="5">
    <source>
        <dbReference type="ARBA" id="ARBA00023004"/>
    </source>
</evidence>
<keyword evidence="10" id="KW-1185">Reference proteome</keyword>